<dbReference type="InterPro" id="IPR015797">
    <property type="entry name" value="NUDIX_hydrolase-like_dom_sf"/>
</dbReference>
<dbReference type="EMBL" id="JABELX010000007">
    <property type="protein sequence ID" value="NNH72268.1"/>
    <property type="molecule type" value="Genomic_DNA"/>
</dbReference>
<dbReference type="SUPFAM" id="SSF55811">
    <property type="entry name" value="Nudix"/>
    <property type="match status" value="1"/>
</dbReference>
<dbReference type="Gene3D" id="3.90.79.10">
    <property type="entry name" value="Nucleoside Triphosphate Pyrophosphohydrolase"/>
    <property type="match status" value="1"/>
</dbReference>
<organism evidence="5 6">
    <name type="scientific">Nocardia uniformis</name>
    <dbReference type="NCBI Taxonomy" id="53432"/>
    <lineage>
        <taxon>Bacteria</taxon>
        <taxon>Bacillati</taxon>
        <taxon>Actinomycetota</taxon>
        <taxon>Actinomycetes</taxon>
        <taxon>Mycobacteriales</taxon>
        <taxon>Nocardiaceae</taxon>
        <taxon>Nocardia</taxon>
    </lineage>
</organism>
<evidence type="ECO:0000256" key="3">
    <source>
        <dbReference type="ARBA" id="ARBA00022842"/>
    </source>
</evidence>
<dbReference type="PANTHER" id="PTHR43046:SF12">
    <property type="entry name" value="GDP-MANNOSE MANNOSYL HYDROLASE"/>
    <property type="match status" value="1"/>
</dbReference>
<evidence type="ECO:0000256" key="2">
    <source>
        <dbReference type="ARBA" id="ARBA00022801"/>
    </source>
</evidence>
<evidence type="ECO:0000259" key="4">
    <source>
        <dbReference type="PROSITE" id="PS51462"/>
    </source>
</evidence>
<keyword evidence="6" id="KW-1185">Reference proteome</keyword>
<dbReference type="Pfam" id="PF00293">
    <property type="entry name" value="NUDIX"/>
    <property type="match status" value="1"/>
</dbReference>
<feature type="domain" description="Nudix hydrolase" evidence="4">
    <location>
        <begin position="32"/>
        <end position="159"/>
    </location>
</feature>
<gene>
    <name evidence="5" type="ORF">HLB23_20800</name>
</gene>
<name>A0A849C3D5_9NOCA</name>
<dbReference type="InterPro" id="IPR000086">
    <property type="entry name" value="NUDIX_hydrolase_dom"/>
</dbReference>
<accession>A0A849C3D5</accession>
<protein>
    <submittedName>
        <fullName evidence="5">NUDIX domain-containing protein</fullName>
    </submittedName>
</protein>
<dbReference type="GO" id="GO:0016787">
    <property type="term" value="F:hydrolase activity"/>
    <property type="evidence" value="ECO:0007669"/>
    <property type="project" value="UniProtKB-KW"/>
</dbReference>
<dbReference type="PROSITE" id="PS51462">
    <property type="entry name" value="NUDIX"/>
    <property type="match status" value="1"/>
</dbReference>
<sequence length="159" mass="17288">MWCAVWGFEVLPKQSIGESVLAELLERASTDGVAPRVGVVVEREGAVLLLERAEHVAGRRRPLSLPGTIVRTGESLASAVARAVAEETGLTVVDIRRHLGSFDYLSSAGKPVRREHFAVEVAGVEPIRLTNYARYRWVPLDGDLPVTSSVRGILEAYQG</sequence>
<keyword evidence="3" id="KW-0460">Magnesium</keyword>
<comment type="cofactor">
    <cofactor evidence="1">
        <name>Mg(2+)</name>
        <dbReference type="ChEBI" id="CHEBI:18420"/>
    </cofactor>
</comment>
<reference evidence="5 6" key="1">
    <citation type="submission" date="2020-05" db="EMBL/GenBank/DDBJ databases">
        <title>MicrobeNet Type strains.</title>
        <authorList>
            <person name="Nicholson A.C."/>
        </authorList>
    </citation>
    <scope>NUCLEOTIDE SEQUENCE [LARGE SCALE GENOMIC DNA]</scope>
    <source>
        <strain evidence="5 6">JCM 3224</strain>
    </source>
</reference>
<keyword evidence="2" id="KW-0378">Hydrolase</keyword>
<dbReference type="Proteomes" id="UP000586827">
    <property type="component" value="Unassembled WGS sequence"/>
</dbReference>
<evidence type="ECO:0000313" key="5">
    <source>
        <dbReference type="EMBL" id="NNH72268.1"/>
    </source>
</evidence>
<evidence type="ECO:0000313" key="6">
    <source>
        <dbReference type="Proteomes" id="UP000586827"/>
    </source>
</evidence>
<evidence type="ECO:0000256" key="1">
    <source>
        <dbReference type="ARBA" id="ARBA00001946"/>
    </source>
</evidence>
<dbReference type="AlphaFoldDB" id="A0A849C3D5"/>
<dbReference type="PANTHER" id="PTHR43046">
    <property type="entry name" value="GDP-MANNOSE MANNOSYL HYDROLASE"/>
    <property type="match status" value="1"/>
</dbReference>
<comment type="caution">
    <text evidence="5">The sequence shown here is derived from an EMBL/GenBank/DDBJ whole genome shotgun (WGS) entry which is preliminary data.</text>
</comment>
<proteinExistence type="predicted"/>